<reference evidence="2" key="1">
    <citation type="submission" date="2021-06" db="EMBL/GenBank/DDBJ databases">
        <authorList>
            <person name="Kallberg Y."/>
            <person name="Tangrot J."/>
            <person name="Rosling A."/>
        </authorList>
    </citation>
    <scope>NUCLEOTIDE SEQUENCE</scope>
    <source>
        <strain evidence="2">BR232B</strain>
    </source>
</reference>
<feature type="region of interest" description="Disordered" evidence="1">
    <location>
        <begin position="1"/>
        <end position="43"/>
    </location>
</feature>
<feature type="compositionally biased region" description="Polar residues" evidence="1">
    <location>
        <begin position="19"/>
        <end position="29"/>
    </location>
</feature>
<accession>A0A9N9HAY0</accession>
<dbReference type="AlphaFoldDB" id="A0A9N9HAY0"/>
<evidence type="ECO:0000313" key="2">
    <source>
        <dbReference type="EMBL" id="CAG8672949.1"/>
    </source>
</evidence>
<name>A0A9N9HAY0_9GLOM</name>
<protein>
    <submittedName>
        <fullName evidence="2">10217_t:CDS:1</fullName>
    </submittedName>
</protein>
<gene>
    <name evidence="2" type="ORF">PBRASI_LOCUS11402</name>
</gene>
<dbReference type="Proteomes" id="UP000789739">
    <property type="component" value="Unassembled WGS sequence"/>
</dbReference>
<sequence length="43" mass="4628">MYSGAGADATKSARATEFTIANNKNTHPTLPQLFEHPVPSLSR</sequence>
<feature type="non-terminal residue" evidence="2">
    <location>
        <position position="43"/>
    </location>
</feature>
<evidence type="ECO:0000256" key="1">
    <source>
        <dbReference type="SAM" id="MobiDB-lite"/>
    </source>
</evidence>
<organism evidence="2 3">
    <name type="scientific">Paraglomus brasilianum</name>
    <dbReference type="NCBI Taxonomy" id="144538"/>
    <lineage>
        <taxon>Eukaryota</taxon>
        <taxon>Fungi</taxon>
        <taxon>Fungi incertae sedis</taxon>
        <taxon>Mucoromycota</taxon>
        <taxon>Glomeromycotina</taxon>
        <taxon>Glomeromycetes</taxon>
        <taxon>Paraglomerales</taxon>
        <taxon>Paraglomeraceae</taxon>
        <taxon>Paraglomus</taxon>
    </lineage>
</organism>
<comment type="caution">
    <text evidence="2">The sequence shown here is derived from an EMBL/GenBank/DDBJ whole genome shotgun (WGS) entry which is preliminary data.</text>
</comment>
<proteinExistence type="predicted"/>
<keyword evidence="3" id="KW-1185">Reference proteome</keyword>
<evidence type="ECO:0000313" key="3">
    <source>
        <dbReference type="Proteomes" id="UP000789739"/>
    </source>
</evidence>
<dbReference type="EMBL" id="CAJVPI010005264">
    <property type="protein sequence ID" value="CAG8672949.1"/>
    <property type="molecule type" value="Genomic_DNA"/>
</dbReference>